<sequence>MKLSRIAAAVTTAALAPAVLIASPAFAAGSDAPAAGHQPGPTAPDRSVPDQSVPDQAEDDRKTILEIIAHPMASQYMKTAGLQAIADGPQAMRKFIEVDQHRIRIDDYRVAIARLAHEAGPGLREGIDKMFRDGVTLEQLRHFYEVTQHELRDEDNKVEISRLIGTGGPAVKEAGKKALKGTPADRAAFLKTGRFLAQASDDRVELARIDEGWQGPILSEAISKLLNGSPTPAELRHFLEVTQYELRDQDNRVAIAKIIDAGGPELVKAGLAALAGTAAERAEFLKTGQHEARAKDQAAKDQAAKDQAAKDQAAKDKEKDGQGNGSGPASGNGGTAGGSGSGNAAVTAQGGSGAALASTGAGDGTTLIAGGAGTALVAGAGLLLAARMRRTGAES</sequence>
<keyword evidence="2" id="KW-0472">Membrane</keyword>
<evidence type="ECO:0008006" key="6">
    <source>
        <dbReference type="Google" id="ProtNLM"/>
    </source>
</evidence>
<dbReference type="OrthoDB" id="3386003at2"/>
<name>A0A1E5PLH8_9ACTN</name>
<evidence type="ECO:0000313" key="5">
    <source>
        <dbReference type="Proteomes" id="UP000095705"/>
    </source>
</evidence>
<dbReference type="InterPro" id="IPR005506">
    <property type="entry name" value="DUF312_ALF"/>
</dbReference>
<dbReference type="EMBL" id="MEHK01000001">
    <property type="protein sequence ID" value="OEJ30409.1"/>
    <property type="molecule type" value="Genomic_DNA"/>
</dbReference>
<keyword evidence="2" id="KW-0812">Transmembrane</keyword>
<accession>A0A1E5PLH8</accession>
<feature type="transmembrane region" description="Helical" evidence="2">
    <location>
        <begin position="367"/>
        <end position="386"/>
    </location>
</feature>
<protein>
    <recommendedName>
        <fullName evidence="6">Gram-positive cocci surface proteins LPxTG domain-containing protein</fullName>
    </recommendedName>
</protein>
<feature type="compositionally biased region" description="Basic and acidic residues" evidence="1">
    <location>
        <begin position="287"/>
        <end position="321"/>
    </location>
</feature>
<keyword evidence="2" id="KW-1133">Transmembrane helix</keyword>
<feature type="region of interest" description="Disordered" evidence="1">
    <location>
        <begin position="287"/>
        <end position="359"/>
    </location>
</feature>
<gene>
    <name evidence="4" type="ORF">BGK67_02715</name>
</gene>
<keyword evidence="3" id="KW-0732">Signal</keyword>
<feature type="compositionally biased region" description="Gly residues" evidence="1">
    <location>
        <begin position="322"/>
        <end position="341"/>
    </location>
</feature>
<dbReference type="RefSeq" id="WP_069918554.1">
    <property type="nucleotide sequence ID" value="NZ_MEHK01000001.1"/>
</dbReference>
<feature type="chain" id="PRO_5009183524" description="Gram-positive cocci surface proteins LPxTG domain-containing protein" evidence="3">
    <location>
        <begin position="28"/>
        <end position="395"/>
    </location>
</feature>
<keyword evidence="5" id="KW-1185">Reference proteome</keyword>
<dbReference type="Pfam" id="PF03752">
    <property type="entry name" value="ALF"/>
    <property type="match status" value="2"/>
</dbReference>
<evidence type="ECO:0000256" key="2">
    <source>
        <dbReference type="SAM" id="Phobius"/>
    </source>
</evidence>
<dbReference type="AlphaFoldDB" id="A0A1E5PLH8"/>
<proteinExistence type="predicted"/>
<evidence type="ECO:0000256" key="3">
    <source>
        <dbReference type="SAM" id="SignalP"/>
    </source>
</evidence>
<evidence type="ECO:0000313" key="4">
    <source>
        <dbReference type="EMBL" id="OEJ30409.1"/>
    </source>
</evidence>
<feature type="region of interest" description="Disordered" evidence="1">
    <location>
        <begin position="31"/>
        <end position="57"/>
    </location>
</feature>
<feature type="compositionally biased region" description="Low complexity" evidence="1">
    <location>
        <begin position="342"/>
        <end position="359"/>
    </location>
</feature>
<dbReference type="Proteomes" id="UP000095705">
    <property type="component" value="Unassembled WGS sequence"/>
</dbReference>
<comment type="caution">
    <text evidence="4">The sequence shown here is derived from an EMBL/GenBank/DDBJ whole genome shotgun (WGS) entry which is preliminary data.</text>
</comment>
<feature type="signal peptide" evidence="3">
    <location>
        <begin position="1"/>
        <end position="27"/>
    </location>
</feature>
<reference evidence="4 5" key="1">
    <citation type="submission" date="2016-08" db="EMBL/GenBank/DDBJ databases">
        <title>The complete genome of Streptomyces subrutilus 10-1-1.</title>
        <authorList>
            <person name="Chen X."/>
        </authorList>
    </citation>
    <scope>NUCLEOTIDE SEQUENCE [LARGE SCALE GENOMIC DNA]</scope>
    <source>
        <strain evidence="4 5">10-1-1</strain>
    </source>
</reference>
<evidence type="ECO:0000256" key="1">
    <source>
        <dbReference type="SAM" id="MobiDB-lite"/>
    </source>
</evidence>
<organism evidence="4 5">
    <name type="scientific">Streptomyces subrutilus</name>
    <dbReference type="NCBI Taxonomy" id="36818"/>
    <lineage>
        <taxon>Bacteria</taxon>
        <taxon>Bacillati</taxon>
        <taxon>Actinomycetota</taxon>
        <taxon>Actinomycetes</taxon>
        <taxon>Kitasatosporales</taxon>
        <taxon>Streptomycetaceae</taxon>
        <taxon>Streptomyces</taxon>
    </lineage>
</organism>